<feature type="transmembrane region" description="Helical" evidence="2">
    <location>
        <begin position="42"/>
        <end position="61"/>
    </location>
</feature>
<dbReference type="EMBL" id="JAANNP010000132">
    <property type="protein sequence ID" value="NHC16323.1"/>
    <property type="molecule type" value="Genomic_DNA"/>
</dbReference>
<keyword evidence="2" id="KW-0472">Membrane</keyword>
<keyword evidence="2" id="KW-1133">Transmembrane helix</keyword>
<keyword evidence="4" id="KW-1185">Reference proteome</keyword>
<comment type="caution">
    <text evidence="3">The sequence shown here is derived from an EMBL/GenBank/DDBJ whole genome shotgun (WGS) entry which is preliminary data.</text>
</comment>
<organism evidence="3 4">
    <name type="scientific">Motilibacter deserti</name>
    <dbReference type="NCBI Taxonomy" id="2714956"/>
    <lineage>
        <taxon>Bacteria</taxon>
        <taxon>Bacillati</taxon>
        <taxon>Actinomycetota</taxon>
        <taxon>Actinomycetes</taxon>
        <taxon>Motilibacterales</taxon>
        <taxon>Motilibacteraceae</taxon>
        <taxon>Motilibacter</taxon>
    </lineage>
</organism>
<evidence type="ECO:0000313" key="3">
    <source>
        <dbReference type="EMBL" id="NHC16323.1"/>
    </source>
</evidence>
<dbReference type="RefSeq" id="WP_166284773.1">
    <property type="nucleotide sequence ID" value="NZ_JAANNP010000132.1"/>
</dbReference>
<protein>
    <recommendedName>
        <fullName evidence="5">WD40 repeat protein</fullName>
    </recommendedName>
</protein>
<proteinExistence type="predicted"/>
<dbReference type="SUPFAM" id="SSF82171">
    <property type="entry name" value="DPP6 N-terminal domain-like"/>
    <property type="match status" value="1"/>
</dbReference>
<sequence length="426" mass="43672">MTDTEIRTAFADLAQSAQPPATAAWGPALRTQARRRRTRHRLAAVSAVTAAAVAVVGGVAVQGRGDDGAAPATSSTQAPTPAPPATPAVLPEALPPVPAEPALLADAPIEAASMMTGWVRDGKAYTLLLGAQGEGYRLLPGSAHMPDMTETVDDRCWGGLSPDGRKIACADGGDAVEVVELATGSVSEVAAPGVRRSAVSWAPDGASFAYLEWPDVPEGQPYPQTGWSLHVVPLAGTSREFPTEGMATTLAWSPDARSVAVRGAGGAVSLLDLAGGEWRTVVEGLEPSAPPSAWPTVSFSDQFAFSPDGRSLVGGGYADNAPALVTQPLDGSPLTAVPLRGVPKGDTAEIVGWREGRPVLETFALSSDRIASLLEADPATGQVTPLVRGRKQVGPGMAFLGSGNGDGDWRSRLAGMAQGLLATATR</sequence>
<dbReference type="InterPro" id="IPR011042">
    <property type="entry name" value="6-blade_b-propeller_TolB-like"/>
</dbReference>
<accession>A0ABX0H4I6</accession>
<evidence type="ECO:0000256" key="2">
    <source>
        <dbReference type="SAM" id="Phobius"/>
    </source>
</evidence>
<keyword evidence="2" id="KW-0812">Transmembrane</keyword>
<gene>
    <name evidence="3" type="ORF">G9H71_21290</name>
</gene>
<reference evidence="3 4" key="1">
    <citation type="submission" date="2020-03" db="EMBL/GenBank/DDBJ databases">
        <title>Two novel Motilibacter sp.</title>
        <authorList>
            <person name="Liu S."/>
        </authorList>
    </citation>
    <scope>NUCLEOTIDE SEQUENCE [LARGE SCALE GENOMIC DNA]</scope>
    <source>
        <strain evidence="3 4">E257</strain>
    </source>
</reference>
<dbReference type="Proteomes" id="UP000800981">
    <property type="component" value="Unassembled WGS sequence"/>
</dbReference>
<name>A0ABX0H4I6_9ACTN</name>
<dbReference type="Gene3D" id="2.120.10.30">
    <property type="entry name" value="TolB, C-terminal domain"/>
    <property type="match status" value="1"/>
</dbReference>
<evidence type="ECO:0008006" key="5">
    <source>
        <dbReference type="Google" id="ProtNLM"/>
    </source>
</evidence>
<evidence type="ECO:0000313" key="4">
    <source>
        <dbReference type="Proteomes" id="UP000800981"/>
    </source>
</evidence>
<feature type="compositionally biased region" description="Low complexity" evidence="1">
    <location>
        <begin position="65"/>
        <end position="79"/>
    </location>
</feature>
<feature type="region of interest" description="Disordered" evidence="1">
    <location>
        <begin position="65"/>
        <end position="90"/>
    </location>
</feature>
<evidence type="ECO:0000256" key="1">
    <source>
        <dbReference type="SAM" id="MobiDB-lite"/>
    </source>
</evidence>